<evidence type="ECO:0000256" key="1">
    <source>
        <dbReference type="SAM" id="MobiDB-lite"/>
    </source>
</evidence>
<feature type="compositionally biased region" description="Basic and acidic residues" evidence="1">
    <location>
        <begin position="137"/>
        <end position="146"/>
    </location>
</feature>
<dbReference type="EMBL" id="JBBNAG010000005">
    <property type="protein sequence ID" value="KAK9132943.1"/>
    <property type="molecule type" value="Genomic_DNA"/>
</dbReference>
<dbReference type="AlphaFoldDB" id="A0AAP0JF76"/>
<comment type="caution">
    <text evidence="2">The sequence shown here is derived from an EMBL/GenBank/DDBJ whole genome shotgun (WGS) entry which is preliminary data.</text>
</comment>
<dbReference type="Proteomes" id="UP001419268">
    <property type="component" value="Unassembled WGS sequence"/>
</dbReference>
<gene>
    <name evidence="2" type="ORF">Scep_012471</name>
</gene>
<reference evidence="2 3" key="1">
    <citation type="submission" date="2024-01" db="EMBL/GenBank/DDBJ databases">
        <title>Genome assemblies of Stephania.</title>
        <authorList>
            <person name="Yang L."/>
        </authorList>
    </citation>
    <scope>NUCLEOTIDE SEQUENCE [LARGE SCALE GENOMIC DNA]</scope>
    <source>
        <strain evidence="2">JXDWG</strain>
        <tissue evidence="2">Leaf</tissue>
    </source>
</reference>
<protein>
    <submittedName>
        <fullName evidence="2">Uncharacterized protein</fullName>
    </submittedName>
</protein>
<organism evidence="2 3">
    <name type="scientific">Stephania cephalantha</name>
    <dbReference type="NCBI Taxonomy" id="152367"/>
    <lineage>
        <taxon>Eukaryota</taxon>
        <taxon>Viridiplantae</taxon>
        <taxon>Streptophyta</taxon>
        <taxon>Embryophyta</taxon>
        <taxon>Tracheophyta</taxon>
        <taxon>Spermatophyta</taxon>
        <taxon>Magnoliopsida</taxon>
        <taxon>Ranunculales</taxon>
        <taxon>Menispermaceae</taxon>
        <taxon>Menispermoideae</taxon>
        <taxon>Cissampelideae</taxon>
        <taxon>Stephania</taxon>
    </lineage>
</organism>
<evidence type="ECO:0000313" key="2">
    <source>
        <dbReference type="EMBL" id="KAK9132943.1"/>
    </source>
</evidence>
<name>A0AAP0JF76_9MAGN</name>
<proteinExistence type="predicted"/>
<feature type="region of interest" description="Disordered" evidence="1">
    <location>
        <begin position="107"/>
        <end position="146"/>
    </location>
</feature>
<evidence type="ECO:0000313" key="3">
    <source>
        <dbReference type="Proteomes" id="UP001419268"/>
    </source>
</evidence>
<accession>A0AAP0JF76</accession>
<keyword evidence="3" id="KW-1185">Reference proteome</keyword>
<sequence length="146" mass="16360">MPLATRIATAPVATSWAGKFPPKGDHPRPRGDAACHMGADEWDTFGKSDRRAIRNELTQSQFDTLIDEIELYLSVMERDDKGHTYGLGWTQSGLWRRHAGARFSRPMYANDEPIKSYGAGSDGKTWNFAPLEDPDDDSKTDQDLDD</sequence>